<sequence>MMARPSSTEAALLIVSCVTEKHQFLCTVKPPEGVQKEHNP</sequence>
<reference evidence="1" key="2">
    <citation type="journal article" date="2015" name="Data Brief">
        <title>Shoot transcriptome of the giant reed, Arundo donax.</title>
        <authorList>
            <person name="Barrero R.A."/>
            <person name="Guerrero F.D."/>
            <person name="Moolhuijzen P."/>
            <person name="Goolsby J.A."/>
            <person name="Tidwell J."/>
            <person name="Bellgard S.E."/>
            <person name="Bellgard M.I."/>
        </authorList>
    </citation>
    <scope>NUCLEOTIDE SEQUENCE</scope>
    <source>
        <tissue evidence="1">Shoot tissue taken approximately 20 cm above the soil surface</tissue>
    </source>
</reference>
<dbReference type="AlphaFoldDB" id="A0A0A9GWZ6"/>
<accession>A0A0A9GWZ6</accession>
<organism evidence="1">
    <name type="scientific">Arundo donax</name>
    <name type="common">Giant reed</name>
    <name type="synonym">Donax arundinaceus</name>
    <dbReference type="NCBI Taxonomy" id="35708"/>
    <lineage>
        <taxon>Eukaryota</taxon>
        <taxon>Viridiplantae</taxon>
        <taxon>Streptophyta</taxon>
        <taxon>Embryophyta</taxon>
        <taxon>Tracheophyta</taxon>
        <taxon>Spermatophyta</taxon>
        <taxon>Magnoliopsida</taxon>
        <taxon>Liliopsida</taxon>
        <taxon>Poales</taxon>
        <taxon>Poaceae</taxon>
        <taxon>PACMAD clade</taxon>
        <taxon>Arundinoideae</taxon>
        <taxon>Arundineae</taxon>
        <taxon>Arundo</taxon>
    </lineage>
</organism>
<reference evidence="1" key="1">
    <citation type="submission" date="2014-09" db="EMBL/GenBank/DDBJ databases">
        <authorList>
            <person name="Magalhaes I.L.F."/>
            <person name="Oliveira U."/>
            <person name="Santos F.R."/>
            <person name="Vidigal T.H.D.A."/>
            <person name="Brescovit A.D."/>
            <person name="Santos A.J."/>
        </authorList>
    </citation>
    <scope>NUCLEOTIDE SEQUENCE</scope>
    <source>
        <tissue evidence="1">Shoot tissue taken approximately 20 cm above the soil surface</tissue>
    </source>
</reference>
<evidence type="ECO:0000313" key="1">
    <source>
        <dbReference type="EMBL" id="JAE29057.1"/>
    </source>
</evidence>
<protein>
    <submittedName>
        <fullName evidence="1">Uncharacterized protein</fullName>
    </submittedName>
</protein>
<name>A0A0A9GWZ6_ARUDO</name>
<dbReference type="EMBL" id="GBRH01168839">
    <property type="protein sequence ID" value="JAE29057.1"/>
    <property type="molecule type" value="Transcribed_RNA"/>
</dbReference>
<proteinExistence type="predicted"/>